<proteinExistence type="inferred from homology"/>
<dbReference type="InParanoid" id="A0A0E1RVM5"/>
<comment type="similarity">
    <text evidence="2 8">Belongs to the GMC oxidoreductase family.</text>
</comment>
<feature type="domain" description="Glucose-methanol-choline oxidoreductase N-terminal" evidence="10">
    <location>
        <begin position="93"/>
        <end position="116"/>
    </location>
</feature>
<dbReference type="PANTHER" id="PTHR11552:SF201">
    <property type="entry name" value="GLUCOSE-METHANOL-CHOLINE OXIDOREDUCTASE N-TERMINAL DOMAIN-CONTAINING PROTEIN"/>
    <property type="match status" value="1"/>
</dbReference>
<keyword evidence="5" id="KW-0560">Oxidoreductase</keyword>
<protein>
    <submittedName>
        <fullName evidence="12">Glucose oxidase</fullName>
    </submittedName>
</protein>
<comment type="cofactor">
    <cofactor evidence="1 7">
        <name>FAD</name>
        <dbReference type="ChEBI" id="CHEBI:57692"/>
    </cofactor>
</comment>
<dbReference type="AlphaFoldDB" id="A0A0E1RVM5"/>
<organism evidence="12 13">
    <name type="scientific">Coccidioides immitis (strain RS)</name>
    <name type="common">Valley fever fungus</name>
    <dbReference type="NCBI Taxonomy" id="246410"/>
    <lineage>
        <taxon>Eukaryota</taxon>
        <taxon>Fungi</taxon>
        <taxon>Dikarya</taxon>
        <taxon>Ascomycota</taxon>
        <taxon>Pezizomycotina</taxon>
        <taxon>Eurotiomycetes</taxon>
        <taxon>Eurotiomycetidae</taxon>
        <taxon>Onygenales</taxon>
        <taxon>Onygenaceae</taxon>
        <taxon>Coccidioides</taxon>
    </lineage>
</organism>
<evidence type="ECO:0000256" key="1">
    <source>
        <dbReference type="ARBA" id="ARBA00001974"/>
    </source>
</evidence>
<reference evidence="13" key="2">
    <citation type="journal article" date="2010" name="Genome Res.">
        <title>Population genomic sequencing of Coccidioides fungi reveals recent hybridization and transposon control.</title>
        <authorList>
            <person name="Neafsey D.E."/>
            <person name="Barker B.M."/>
            <person name="Sharpton T.J."/>
            <person name="Stajich J.E."/>
            <person name="Park D.J."/>
            <person name="Whiston E."/>
            <person name="Hung C.-Y."/>
            <person name="McMahan C."/>
            <person name="White J."/>
            <person name="Sykes S."/>
            <person name="Heiman D."/>
            <person name="Young S."/>
            <person name="Zeng Q."/>
            <person name="Abouelleil A."/>
            <person name="Aftuck L."/>
            <person name="Bessette D."/>
            <person name="Brown A."/>
            <person name="FitzGerald M."/>
            <person name="Lui A."/>
            <person name="Macdonald J.P."/>
            <person name="Priest M."/>
            <person name="Orbach M.J."/>
            <person name="Galgiani J.N."/>
            <person name="Kirkland T.N."/>
            <person name="Cole G.T."/>
            <person name="Birren B.W."/>
            <person name="Henn M.R."/>
            <person name="Taylor J.W."/>
            <person name="Rounsley S.D."/>
        </authorList>
    </citation>
    <scope>GENOME REANNOTATION</scope>
    <source>
        <strain evidence="13">RS</strain>
    </source>
</reference>
<keyword evidence="4 7" id="KW-0274">FAD</keyword>
<reference evidence="13" key="1">
    <citation type="journal article" date="2009" name="Genome Res.">
        <title>Comparative genomic analyses of the human fungal pathogens Coccidioides and their relatives.</title>
        <authorList>
            <person name="Sharpton T.J."/>
            <person name="Stajich J.E."/>
            <person name="Rounsley S.D."/>
            <person name="Gardner M.J."/>
            <person name="Wortman J.R."/>
            <person name="Jordar V.S."/>
            <person name="Maiti R."/>
            <person name="Kodira C.D."/>
            <person name="Neafsey D.E."/>
            <person name="Zeng Q."/>
            <person name="Hung C.-Y."/>
            <person name="McMahan C."/>
            <person name="Muszewska A."/>
            <person name="Grynberg M."/>
            <person name="Mandel M.A."/>
            <person name="Kellner E.M."/>
            <person name="Barker B.M."/>
            <person name="Galgiani J.N."/>
            <person name="Orbach M.J."/>
            <person name="Kirkland T.N."/>
            <person name="Cole G.T."/>
            <person name="Henn M.R."/>
            <person name="Birren B.W."/>
            <person name="Taylor J.W."/>
        </authorList>
    </citation>
    <scope>NUCLEOTIDE SEQUENCE [LARGE SCALE GENOMIC DNA]</scope>
    <source>
        <strain evidence="13">RS</strain>
    </source>
</reference>
<evidence type="ECO:0000313" key="13">
    <source>
        <dbReference type="Proteomes" id="UP000001261"/>
    </source>
</evidence>
<dbReference type="VEuPathDB" id="FungiDB:CIMG_10211"/>
<evidence type="ECO:0000256" key="8">
    <source>
        <dbReference type="RuleBase" id="RU003968"/>
    </source>
</evidence>
<name>A0A0E1RVM5_COCIM</name>
<feature type="compositionally biased region" description="Basic and acidic residues" evidence="9">
    <location>
        <begin position="348"/>
        <end position="360"/>
    </location>
</feature>
<dbReference type="Pfam" id="PF00732">
    <property type="entry name" value="GMC_oxred_N"/>
    <property type="match status" value="1"/>
</dbReference>
<evidence type="ECO:0000256" key="4">
    <source>
        <dbReference type="ARBA" id="ARBA00022827"/>
    </source>
</evidence>
<evidence type="ECO:0000256" key="7">
    <source>
        <dbReference type="PIRSR" id="PIRSR000137-2"/>
    </source>
</evidence>
<dbReference type="PROSITE" id="PS00624">
    <property type="entry name" value="GMC_OXRED_2"/>
    <property type="match status" value="1"/>
</dbReference>
<dbReference type="Pfam" id="PF05199">
    <property type="entry name" value="GMC_oxred_C"/>
    <property type="match status" value="1"/>
</dbReference>
<dbReference type="PROSITE" id="PS00623">
    <property type="entry name" value="GMC_OXRED_1"/>
    <property type="match status" value="1"/>
</dbReference>
<evidence type="ECO:0000256" key="9">
    <source>
        <dbReference type="SAM" id="MobiDB-lite"/>
    </source>
</evidence>
<dbReference type="GeneID" id="4557937"/>
<dbReference type="PANTHER" id="PTHR11552">
    <property type="entry name" value="GLUCOSE-METHANOL-CHOLINE GMC OXIDOREDUCTASE"/>
    <property type="match status" value="1"/>
</dbReference>
<dbReference type="SUPFAM" id="SSF51905">
    <property type="entry name" value="FAD/NAD(P)-binding domain"/>
    <property type="match status" value="1"/>
</dbReference>
<evidence type="ECO:0000256" key="5">
    <source>
        <dbReference type="ARBA" id="ARBA00023002"/>
    </source>
</evidence>
<feature type="binding site" evidence="7">
    <location>
        <begin position="103"/>
        <end position="106"/>
    </location>
    <ligand>
        <name>FAD</name>
        <dbReference type="ChEBI" id="CHEBI:57692"/>
    </ligand>
</feature>
<dbReference type="OMA" id="KKYGTML"/>
<evidence type="ECO:0000313" key="12">
    <source>
        <dbReference type="EMBL" id="EAS27606.1"/>
    </source>
</evidence>
<feature type="region of interest" description="Disordered" evidence="9">
    <location>
        <begin position="338"/>
        <end position="360"/>
    </location>
</feature>
<keyword evidence="13" id="KW-1185">Reference proteome</keyword>
<evidence type="ECO:0000259" key="11">
    <source>
        <dbReference type="PROSITE" id="PS00624"/>
    </source>
</evidence>
<feature type="binding site" evidence="7">
    <location>
        <position position="244"/>
    </location>
    <ligand>
        <name>FAD</name>
        <dbReference type="ChEBI" id="CHEBI:57692"/>
    </ligand>
</feature>
<dbReference type="OrthoDB" id="269227at2759"/>
<evidence type="ECO:0000256" key="3">
    <source>
        <dbReference type="ARBA" id="ARBA00022630"/>
    </source>
</evidence>
<dbReference type="InterPro" id="IPR012132">
    <property type="entry name" value="GMC_OxRdtase"/>
</dbReference>
<gene>
    <name evidence="12" type="ORF">CIMG_10211</name>
</gene>
<feature type="active site" description="Proton donor" evidence="6">
    <location>
        <position position="544"/>
    </location>
</feature>
<dbReference type="InterPro" id="IPR036188">
    <property type="entry name" value="FAD/NAD-bd_sf"/>
</dbReference>
<dbReference type="GO" id="GO:0016614">
    <property type="term" value="F:oxidoreductase activity, acting on CH-OH group of donors"/>
    <property type="evidence" value="ECO:0007669"/>
    <property type="project" value="InterPro"/>
</dbReference>
<feature type="active site" description="Proton acceptor" evidence="6">
    <location>
        <position position="589"/>
    </location>
</feature>
<dbReference type="Gene3D" id="3.50.50.60">
    <property type="entry name" value="FAD/NAD(P)-binding domain"/>
    <property type="match status" value="1"/>
</dbReference>
<dbReference type="RefSeq" id="XP_001239189.1">
    <property type="nucleotide sequence ID" value="XM_001239188.2"/>
</dbReference>
<dbReference type="InterPro" id="IPR000172">
    <property type="entry name" value="GMC_OxRdtase_N"/>
</dbReference>
<dbReference type="Proteomes" id="UP000001261">
    <property type="component" value="Unassembled WGS sequence"/>
</dbReference>
<keyword evidence="3 8" id="KW-0285">Flavoprotein</keyword>
<evidence type="ECO:0000259" key="10">
    <source>
        <dbReference type="PROSITE" id="PS00623"/>
    </source>
</evidence>
<accession>A0A0E1RVM5</accession>
<dbReference type="InterPro" id="IPR007867">
    <property type="entry name" value="GMC_OxRtase_C"/>
</dbReference>
<dbReference type="GO" id="GO:0050660">
    <property type="term" value="F:flavin adenine dinucleotide binding"/>
    <property type="evidence" value="ECO:0007669"/>
    <property type="project" value="InterPro"/>
</dbReference>
<feature type="binding site" evidence="7">
    <location>
        <position position="95"/>
    </location>
    <ligand>
        <name>FAD</name>
        <dbReference type="ChEBI" id="CHEBI:57692"/>
    </ligand>
</feature>
<evidence type="ECO:0000256" key="6">
    <source>
        <dbReference type="PIRSR" id="PIRSR000137-1"/>
    </source>
</evidence>
<evidence type="ECO:0000256" key="2">
    <source>
        <dbReference type="ARBA" id="ARBA00010790"/>
    </source>
</evidence>
<sequence length="612" mass="67676">MSIPPNNPREFASQVFDYLIIGGGTAGLVVASRLSEKPHLKIAVIEAGPAVFDEPLINEPELFGEAIGTKYDWQFETEPQPGLAGQRVPWPRGKVLGGSSALNFLVWNRGHKEDYDAWVAMGNQGWGWDDLLPSFKKSETFHEPSLSEQEKNYSYFEASSHGIEGPVKTSHIQRFAPSLKYWHQTLENLGVEVNRQSYSGANAGAWNLISAFDPAAYTRSFSANRYYLPVSQRPNLFLLTEATVEQITLEKHGEEWIAKGALVRYGEEKFIVKASKEVILSAGSIQSPQLLELSGIGNPEILTAAGIPVKVANPNVGENLQDHLLTTFVYEMRTPSNSPDVNLLPPQKVEETSDGPKVEEPSRAFLPGPAAYCPLFRMLTNEELEDITTRICPEILKSTKARETRLRDAFLSGKMLGAIEYIWYGETIWNKAFKGEPGKKYATIVQMLQYPFSRGSVHIPPMRDSRPITVDEKPIIDPQYCVGDGKIDLDVMKVGQMFADKICATEPLSHVIAGRVFPAKADNDDDDADVIDDYLRNNIGTEFHPIGTCAMGGFEGAKAGVVDDKLRVYGVRGLRVVDASIMPLHISAHTQATVYAIAEKAASMVLEDERSE</sequence>
<feature type="domain" description="Glucose-methanol-choline oxidoreductase N-terminal" evidence="11">
    <location>
        <begin position="283"/>
        <end position="297"/>
    </location>
</feature>
<dbReference type="EMBL" id="GG704915">
    <property type="protein sequence ID" value="EAS27606.1"/>
    <property type="molecule type" value="Genomic_DNA"/>
</dbReference>
<dbReference type="Gene3D" id="3.30.560.10">
    <property type="entry name" value="Glucose Oxidase, domain 3"/>
    <property type="match status" value="1"/>
</dbReference>
<dbReference type="KEGG" id="cim:CIMG_10211"/>
<dbReference type="STRING" id="246410.A0A0E1RVM5"/>
<dbReference type="PIRSF" id="PIRSF000137">
    <property type="entry name" value="Alcohol_oxidase"/>
    <property type="match status" value="1"/>
</dbReference>
<dbReference type="SUPFAM" id="SSF54373">
    <property type="entry name" value="FAD-linked reductases, C-terminal domain"/>
    <property type="match status" value="1"/>
</dbReference>